<dbReference type="OrthoDB" id="424179at2"/>
<feature type="transmembrane region" description="Helical" evidence="1">
    <location>
        <begin position="20"/>
        <end position="39"/>
    </location>
</feature>
<accession>U7QKN0</accession>
<organism evidence="2 3">
    <name type="scientific">Lyngbya aestuarii BL J</name>
    <dbReference type="NCBI Taxonomy" id="1348334"/>
    <lineage>
        <taxon>Bacteria</taxon>
        <taxon>Bacillati</taxon>
        <taxon>Cyanobacteriota</taxon>
        <taxon>Cyanophyceae</taxon>
        <taxon>Oscillatoriophycideae</taxon>
        <taxon>Oscillatoriales</taxon>
        <taxon>Microcoleaceae</taxon>
        <taxon>Lyngbya</taxon>
    </lineage>
</organism>
<dbReference type="AlphaFoldDB" id="U7QKN0"/>
<evidence type="ECO:0000256" key="1">
    <source>
        <dbReference type="SAM" id="Phobius"/>
    </source>
</evidence>
<dbReference type="EMBL" id="AUZM01000010">
    <property type="protein sequence ID" value="ERT08514.1"/>
    <property type="molecule type" value="Genomic_DNA"/>
</dbReference>
<keyword evidence="1" id="KW-1133">Transmembrane helix</keyword>
<comment type="caution">
    <text evidence="2">The sequence shown here is derived from an EMBL/GenBank/DDBJ whole genome shotgun (WGS) entry which is preliminary data.</text>
</comment>
<keyword evidence="1" id="KW-0812">Transmembrane</keyword>
<keyword evidence="1" id="KW-0472">Membrane</keyword>
<gene>
    <name evidence="2" type="ORF">M595_1548</name>
</gene>
<keyword evidence="3" id="KW-1185">Reference proteome</keyword>
<dbReference type="Proteomes" id="UP000017127">
    <property type="component" value="Unassembled WGS sequence"/>
</dbReference>
<dbReference type="RefSeq" id="WP_023065336.1">
    <property type="nucleotide sequence ID" value="NZ_AUZM01000010.1"/>
</dbReference>
<protein>
    <submittedName>
        <fullName evidence="2">Uncharacterized protein</fullName>
    </submittedName>
</protein>
<reference evidence="2 3" key="1">
    <citation type="journal article" date="2013" name="Front. Microbiol.">
        <title>Comparative genomic analyses of the cyanobacterium, Lyngbya aestuarii BL J, a powerful hydrogen producer.</title>
        <authorList>
            <person name="Kothari A."/>
            <person name="Vaughn M."/>
            <person name="Garcia-Pichel F."/>
        </authorList>
    </citation>
    <scope>NUCLEOTIDE SEQUENCE [LARGE SCALE GENOMIC DNA]</scope>
    <source>
        <strain evidence="2 3">BL J</strain>
    </source>
</reference>
<evidence type="ECO:0000313" key="3">
    <source>
        <dbReference type="Proteomes" id="UP000017127"/>
    </source>
</evidence>
<dbReference type="PATRIC" id="fig|1348334.3.peg.1512"/>
<evidence type="ECO:0000313" key="2">
    <source>
        <dbReference type="EMBL" id="ERT08514.1"/>
    </source>
</evidence>
<sequence length="199" mass="23397">MRKTQDFFKDLKIRTIPNLFFLSVIIFPVLINLVSPVPVNTLTVARTIIRPNAVNQQTCPVELQTLVDQMLPDLPSYTNRVIERRSNSREFERDTSVLIAGQLDELEPLPFNVNLDSPDETYLVYLKTWERQYYTNKLIRFQRYHWLFLRKSGSGWELEKMFSKSSSYPRYGFYSLPGETSESAFAQAIRLWLRDCQAK</sequence>
<proteinExistence type="predicted"/>
<name>U7QKN0_9CYAN</name>